<feature type="region of interest" description="Disordered" evidence="1">
    <location>
        <begin position="115"/>
        <end position="141"/>
    </location>
</feature>
<evidence type="ECO:0000313" key="3">
    <source>
        <dbReference type="Proteomes" id="UP000076738"/>
    </source>
</evidence>
<feature type="compositionally biased region" description="Polar residues" evidence="1">
    <location>
        <begin position="224"/>
        <end position="249"/>
    </location>
</feature>
<dbReference type="Proteomes" id="UP000076738">
    <property type="component" value="Unassembled WGS sequence"/>
</dbReference>
<dbReference type="AlphaFoldDB" id="A0A167R876"/>
<proteinExistence type="predicted"/>
<evidence type="ECO:0000256" key="1">
    <source>
        <dbReference type="SAM" id="MobiDB-lite"/>
    </source>
</evidence>
<protein>
    <submittedName>
        <fullName evidence="2">Uncharacterized protein</fullName>
    </submittedName>
</protein>
<keyword evidence="3" id="KW-1185">Reference proteome</keyword>
<name>A0A167R876_CALVF</name>
<evidence type="ECO:0000313" key="2">
    <source>
        <dbReference type="EMBL" id="KZP00660.1"/>
    </source>
</evidence>
<dbReference type="EMBL" id="KV417269">
    <property type="protein sequence ID" value="KZP00660.1"/>
    <property type="molecule type" value="Genomic_DNA"/>
</dbReference>
<sequence>MAEAARKNAMRQRIKHYWNNHREGLLHNLELVKQWYCITCGRKYIPVAASLSEENWGMLYTKCPRGCYYYFLTEPMDALQQEAFQMVHENTPFEEAWPPGVTPHLPTQVAGDYRPAGVASGRHHHQTPSNSLPSTPSHRSQKVKCTACQTRPPNSKCINARCLPCCPGWKVRTEGERGSSGSRGLGGSDGVACPVPGHQHGSHGNNPKRTEFSKVVSADEGTSPAASLQSSHGFQATPASSKGRSSDTIITPIRVGKALPSSWGKEYAGPRSSVQQLQQLQSEARKQREDLAKLFTVVEGQPVEFPNLVADGSPSMLSTHMGKWSNAVLQRISVLCNINTESLDWTVQVLNKNRVTWAEMGPGQLIRLQADERVVLKAWNASCDTAHIQAEIDHYKHRGIGLLPTRRPAGGSPLHKWEHEPDTPTKKPLQAVVNRASPSPEVVVIEPIQFSAETASNWPKNVTFGAMIAGLAVYHAQRTIHHQDVKTAFAYAFPGEPGALRSISRQYGLWKRAPVNALHHWEDQKSHFLWSHFVKVHCNKEVPRPEVFFIE</sequence>
<feature type="compositionally biased region" description="Polar residues" evidence="1">
    <location>
        <begin position="127"/>
        <end position="138"/>
    </location>
</feature>
<organism evidence="2 3">
    <name type="scientific">Calocera viscosa (strain TUFC12733)</name>
    <dbReference type="NCBI Taxonomy" id="1330018"/>
    <lineage>
        <taxon>Eukaryota</taxon>
        <taxon>Fungi</taxon>
        <taxon>Dikarya</taxon>
        <taxon>Basidiomycota</taxon>
        <taxon>Agaricomycotina</taxon>
        <taxon>Dacrymycetes</taxon>
        <taxon>Dacrymycetales</taxon>
        <taxon>Dacrymycetaceae</taxon>
        <taxon>Calocera</taxon>
    </lineage>
</organism>
<accession>A0A167R876</accession>
<feature type="region of interest" description="Disordered" evidence="1">
    <location>
        <begin position="173"/>
        <end position="251"/>
    </location>
</feature>
<gene>
    <name evidence="2" type="ORF">CALVIDRAFT_524930</name>
</gene>
<reference evidence="2 3" key="1">
    <citation type="journal article" date="2016" name="Mol. Biol. Evol.">
        <title>Comparative Genomics of Early-Diverging Mushroom-Forming Fungi Provides Insights into the Origins of Lignocellulose Decay Capabilities.</title>
        <authorList>
            <person name="Nagy L.G."/>
            <person name="Riley R."/>
            <person name="Tritt A."/>
            <person name="Adam C."/>
            <person name="Daum C."/>
            <person name="Floudas D."/>
            <person name="Sun H."/>
            <person name="Yadav J.S."/>
            <person name="Pangilinan J."/>
            <person name="Larsson K.H."/>
            <person name="Matsuura K."/>
            <person name="Barry K."/>
            <person name="Labutti K."/>
            <person name="Kuo R."/>
            <person name="Ohm R.A."/>
            <person name="Bhattacharya S.S."/>
            <person name="Shirouzu T."/>
            <person name="Yoshinaga Y."/>
            <person name="Martin F.M."/>
            <person name="Grigoriev I.V."/>
            <person name="Hibbett D.S."/>
        </authorList>
    </citation>
    <scope>NUCLEOTIDE SEQUENCE [LARGE SCALE GENOMIC DNA]</scope>
    <source>
        <strain evidence="2 3">TUFC12733</strain>
    </source>
</reference>